<evidence type="ECO:0000256" key="3">
    <source>
        <dbReference type="ARBA" id="ARBA00022692"/>
    </source>
</evidence>
<feature type="compositionally biased region" description="Low complexity" evidence="7">
    <location>
        <begin position="53"/>
        <end position="64"/>
    </location>
</feature>
<dbReference type="AlphaFoldDB" id="A0AA39ABJ3"/>
<feature type="transmembrane region" description="Helical" evidence="8">
    <location>
        <begin position="707"/>
        <end position="729"/>
    </location>
</feature>
<feature type="transmembrane region" description="Helical" evidence="8">
    <location>
        <begin position="750"/>
        <end position="769"/>
    </location>
</feature>
<dbReference type="PANTHER" id="PTHR48017">
    <property type="entry name" value="OS05G0424000 PROTEIN-RELATED"/>
    <property type="match status" value="1"/>
</dbReference>
<accession>A0AA39ABJ3</accession>
<feature type="transmembrane region" description="Helical" evidence="8">
    <location>
        <begin position="862"/>
        <end position="885"/>
    </location>
</feature>
<feature type="transmembrane region" description="Helical" evidence="8">
    <location>
        <begin position="956"/>
        <end position="976"/>
    </location>
</feature>
<feature type="transmembrane region" description="Helical" evidence="8">
    <location>
        <begin position="137"/>
        <end position="160"/>
    </location>
</feature>
<organism evidence="10 11">
    <name type="scientific">Vitis rotundifolia</name>
    <name type="common">Muscadine grape</name>
    <dbReference type="NCBI Taxonomy" id="103349"/>
    <lineage>
        <taxon>Eukaryota</taxon>
        <taxon>Viridiplantae</taxon>
        <taxon>Streptophyta</taxon>
        <taxon>Embryophyta</taxon>
        <taxon>Tracheophyta</taxon>
        <taxon>Spermatophyta</taxon>
        <taxon>Magnoliopsida</taxon>
        <taxon>eudicotyledons</taxon>
        <taxon>Gunneridae</taxon>
        <taxon>Pentapetalae</taxon>
        <taxon>rosids</taxon>
        <taxon>Vitales</taxon>
        <taxon>Vitaceae</taxon>
        <taxon>Viteae</taxon>
        <taxon>Vitis</taxon>
    </lineage>
</organism>
<keyword evidence="3 8" id="KW-0812">Transmembrane</keyword>
<dbReference type="Proteomes" id="UP001168098">
    <property type="component" value="Unassembled WGS sequence"/>
</dbReference>
<keyword evidence="5 8" id="KW-1133">Transmembrane helix</keyword>
<feature type="transmembrane region" description="Helical" evidence="8">
    <location>
        <begin position="914"/>
        <end position="935"/>
    </location>
</feature>
<feature type="transmembrane region" description="Helical" evidence="8">
    <location>
        <begin position="287"/>
        <end position="308"/>
    </location>
</feature>
<keyword evidence="2" id="KW-0813">Transport</keyword>
<evidence type="ECO:0000313" key="10">
    <source>
        <dbReference type="EMBL" id="KAJ9704595.1"/>
    </source>
</evidence>
<gene>
    <name evidence="10" type="ORF">PVL29_002923</name>
</gene>
<name>A0AA39ABJ3_VITRO</name>
<evidence type="ECO:0000256" key="4">
    <source>
        <dbReference type="ARBA" id="ARBA00022970"/>
    </source>
</evidence>
<proteinExistence type="predicted"/>
<feature type="transmembrane region" description="Helical" evidence="8">
    <location>
        <begin position="1014"/>
        <end position="1038"/>
    </location>
</feature>
<reference evidence="10 11" key="1">
    <citation type="journal article" date="2023" name="BMC Biotechnol.">
        <title>Vitis rotundifolia cv Carlos genome sequencing.</title>
        <authorList>
            <person name="Huff M."/>
            <person name="Hulse-Kemp A."/>
            <person name="Scheffler B."/>
            <person name="Youngblood R."/>
            <person name="Simpson S."/>
            <person name="Babiker E."/>
            <person name="Staton M."/>
        </authorList>
    </citation>
    <scope>NUCLEOTIDE SEQUENCE [LARGE SCALE GENOMIC DNA]</scope>
    <source>
        <tissue evidence="10">Leaf</tissue>
    </source>
</reference>
<feature type="transmembrane region" description="Helical" evidence="8">
    <location>
        <begin position="775"/>
        <end position="796"/>
    </location>
</feature>
<feature type="transmembrane region" description="Helical" evidence="8">
    <location>
        <begin position="493"/>
        <end position="511"/>
    </location>
</feature>
<dbReference type="GO" id="GO:0006865">
    <property type="term" value="P:amino acid transport"/>
    <property type="evidence" value="ECO:0007669"/>
    <property type="project" value="UniProtKB-KW"/>
</dbReference>
<evidence type="ECO:0000256" key="8">
    <source>
        <dbReference type="SAM" id="Phobius"/>
    </source>
</evidence>
<evidence type="ECO:0000256" key="6">
    <source>
        <dbReference type="ARBA" id="ARBA00023136"/>
    </source>
</evidence>
<dbReference type="EMBL" id="JARBHA010000003">
    <property type="protein sequence ID" value="KAJ9704595.1"/>
    <property type="molecule type" value="Genomic_DNA"/>
</dbReference>
<evidence type="ECO:0000313" key="11">
    <source>
        <dbReference type="Proteomes" id="UP001168098"/>
    </source>
</evidence>
<feature type="transmembrane region" description="Helical" evidence="8">
    <location>
        <begin position="627"/>
        <end position="647"/>
    </location>
</feature>
<feature type="transmembrane region" description="Helical" evidence="8">
    <location>
        <begin position="376"/>
        <end position="396"/>
    </location>
</feature>
<feature type="transmembrane region" description="Helical" evidence="8">
    <location>
        <begin position="464"/>
        <end position="487"/>
    </location>
</feature>
<feature type="transmembrane region" description="Helical" evidence="8">
    <location>
        <begin position="654"/>
        <end position="672"/>
    </location>
</feature>
<feature type="transmembrane region" description="Helical" evidence="8">
    <location>
        <begin position="218"/>
        <end position="238"/>
    </location>
</feature>
<evidence type="ECO:0000256" key="5">
    <source>
        <dbReference type="ARBA" id="ARBA00022989"/>
    </source>
</evidence>
<evidence type="ECO:0000256" key="2">
    <source>
        <dbReference type="ARBA" id="ARBA00022448"/>
    </source>
</evidence>
<protein>
    <recommendedName>
        <fullName evidence="9">Amino acid transporter transmembrane domain-containing protein</fullName>
    </recommendedName>
</protein>
<dbReference type="GO" id="GO:0016020">
    <property type="term" value="C:membrane"/>
    <property type="evidence" value="ECO:0007669"/>
    <property type="project" value="UniProtKB-SubCell"/>
</dbReference>
<comment type="caution">
    <text evidence="10">The sequence shown here is derived from an EMBL/GenBank/DDBJ whole genome shotgun (WGS) entry which is preliminary data.</text>
</comment>
<feature type="compositionally biased region" description="Low complexity" evidence="7">
    <location>
        <begin position="75"/>
        <end position="91"/>
    </location>
</feature>
<sequence>MGDHSEVSSAPITPRPMTPRLGTPPISAPITPRPMTPRLMTPPISAPPSQFHSPSLSRSPLLISVGGDQVEPAGKTPKTSKTSTPRTSRTPNFRTPIIRTPRFITPLGSPIRKALRFTKLDPQDAWLPITESRNGNAYYAAFHTLSSGIIGIQALVLPVAFTVLGWTWGTICLTAAFIWQLYTLYLLVHLHESPETGMRFSRYLQLFNATFGEKMGNIFAIFPIMYLSGGTCVALIIMGGSTMKQFYLTVCGGAACSPNPPTTAEWYLIFTCAAVVLSQLPNLNSIAGVSLIGAITAVTYCTMIWVVSVAEGRLSGVSYNPVSSSSEIGRIFDVLNALGIIAFAFRGHNLILEIQATMPSDEKHPSHVPMWKGVKFSYTIIALCLYPLTIGGYWAYGQLIPSDGGVLAALFQYHARDTSQVILGLTSLFVIINAVSSFQIYGMPTFDDIESKYTMRKKKPCPRWLRALIRALFGFGCYLMAVALPFVSKLTGLLGGFALPITLAYPCFLWLKTKKPKMYSPSWFINWGLGTSGMGLSVIVIVASIYVLIDTGIHVSFFNPYCREEEEMGEVMVDEYPLVQVVTTVPSPIQEVVPKPQEDWLPVSDSRKEVPSPQEGWLPITQSRKGGAFTSAFHLLSSGIGIQALLLPVAFSKLGWFWGIACLLLAFAWQLYTKWLLVQLHEPGPGTRYSRYLQLSVVAFGPKLGKLLALFPVMYLSGGTCVMLINYGGSSMKLLFRTLCGDSSCIANRLTGAEWFMVFTCLAIIVAQLPNLNSMSGVSLLGTATAISYCTFLWILSITKGRPAGVSYSPPEAESRTARIGDVLTAIGMIALAFRGHNVVLEIQGTMPSNPKHPSQEPMWRGVIVSCSIITACLFPLAIAGYWAYGNRIPANGGLLSAFSEFHGQNTKKLVMRMIYLLIVVNSLCSYQIYAMPVFDNLEFRYISKKNKPCSRWVRAAIRVFFGGLTTFIAVAVSFLGSLGPLIGGIALPLTLAYPCFMWIAIKKPRRYGAMWYLNLGLGYSGIILSVLLVAAAVWKIVDKGIDARFFNTHLSPLLKPPQS</sequence>
<evidence type="ECO:0000259" key="9">
    <source>
        <dbReference type="Pfam" id="PF01490"/>
    </source>
</evidence>
<feature type="transmembrane region" description="Helical" evidence="8">
    <location>
        <begin position="523"/>
        <end position="549"/>
    </location>
</feature>
<feature type="transmembrane region" description="Helical" evidence="8">
    <location>
        <begin position="982"/>
        <end position="1002"/>
    </location>
</feature>
<dbReference type="InterPro" id="IPR013057">
    <property type="entry name" value="AA_transpt_TM"/>
</dbReference>
<evidence type="ECO:0000256" key="1">
    <source>
        <dbReference type="ARBA" id="ARBA00004370"/>
    </source>
</evidence>
<comment type="subcellular location">
    <subcellularLocation>
        <location evidence="1">Membrane</location>
    </subcellularLocation>
</comment>
<dbReference type="Pfam" id="PF01490">
    <property type="entry name" value="Aa_trans"/>
    <property type="match status" value="2"/>
</dbReference>
<feature type="domain" description="Amino acid transporter transmembrane" evidence="9">
    <location>
        <begin position="625"/>
        <end position="1037"/>
    </location>
</feature>
<keyword evidence="11" id="KW-1185">Reference proteome</keyword>
<feature type="transmembrane region" description="Helical" evidence="8">
    <location>
        <begin position="166"/>
        <end position="188"/>
    </location>
</feature>
<keyword evidence="6 8" id="KW-0472">Membrane</keyword>
<feature type="region of interest" description="Disordered" evidence="7">
    <location>
        <begin position="1"/>
        <end position="94"/>
    </location>
</feature>
<feature type="domain" description="Amino acid transporter transmembrane" evidence="9">
    <location>
        <begin position="141"/>
        <end position="549"/>
    </location>
</feature>
<keyword evidence="4" id="KW-0029">Amino-acid transport</keyword>
<evidence type="ECO:0000256" key="7">
    <source>
        <dbReference type="SAM" id="MobiDB-lite"/>
    </source>
</evidence>
<feature type="transmembrane region" description="Helical" evidence="8">
    <location>
        <begin position="421"/>
        <end position="443"/>
    </location>
</feature>